<dbReference type="InterPro" id="IPR058804">
    <property type="entry name" value="SpaO_N"/>
</dbReference>
<dbReference type="AlphaFoldDB" id="A0AAU7QBR3"/>
<feature type="domain" description="SpaO N-terminal" evidence="1">
    <location>
        <begin position="6"/>
        <end position="135"/>
    </location>
</feature>
<gene>
    <name evidence="2" type="ORF">ABK905_03190</name>
</gene>
<dbReference type="EMBL" id="CP157947">
    <property type="protein sequence ID" value="XBS70286.1"/>
    <property type="molecule type" value="Genomic_DNA"/>
</dbReference>
<name>A0AAU7QBR3_9GAMM</name>
<accession>A0AAU7QBR3</accession>
<sequence>MSYRQLRTLTREQLNWQRALAGWRVHNIAASLELPPKAARRMVISADNGAWRAIIDPREWLCHELPNVAALAGAACDDEKIMALFNTRSRPLTFAHSALKYRVLRAESFIDGGCGHAVPMPRLSARECTLWVTDIGDSLVMPPPQRRGLPGRNPFGGGVDHRLKPVALRLGKIVRWRCPAD</sequence>
<evidence type="ECO:0000259" key="1">
    <source>
        <dbReference type="Pfam" id="PF26294"/>
    </source>
</evidence>
<evidence type="ECO:0000313" key="2">
    <source>
        <dbReference type="EMBL" id="XBS70286.1"/>
    </source>
</evidence>
<organism evidence="2">
    <name type="scientific">Acerihabitans sp. KWT182</name>
    <dbReference type="NCBI Taxonomy" id="3157919"/>
    <lineage>
        <taxon>Bacteria</taxon>
        <taxon>Pseudomonadati</taxon>
        <taxon>Pseudomonadota</taxon>
        <taxon>Gammaproteobacteria</taxon>
        <taxon>Enterobacterales</taxon>
        <taxon>Pectobacteriaceae</taxon>
        <taxon>Acerihabitans</taxon>
    </lineage>
</organism>
<proteinExistence type="predicted"/>
<reference evidence="2" key="1">
    <citation type="submission" date="2024-06" db="EMBL/GenBank/DDBJ databases">
        <authorList>
            <person name="Coelho C."/>
            <person name="Bento M."/>
            <person name="Garcia E."/>
            <person name="Camelo A."/>
            <person name="Brandao I."/>
            <person name="Espirito Santo C."/>
            <person name="Trovao J."/>
            <person name="Verissimo A."/>
            <person name="Costa J."/>
            <person name="Tiago I."/>
        </authorList>
    </citation>
    <scope>NUCLEOTIDE SEQUENCE</scope>
    <source>
        <strain evidence="2">KWT182</strain>
    </source>
</reference>
<dbReference type="Pfam" id="PF26294">
    <property type="entry name" value="SpaO_N"/>
    <property type="match status" value="1"/>
</dbReference>
<protein>
    <recommendedName>
        <fullName evidence="1">SpaO N-terminal domain-containing protein</fullName>
    </recommendedName>
</protein>